<name>A0A1M3T0D2_ASPLC</name>
<dbReference type="EMBL" id="KV878259">
    <property type="protein sequence ID" value="OJZ80188.1"/>
    <property type="molecule type" value="Genomic_DNA"/>
</dbReference>
<gene>
    <name evidence="1" type="ORF">ASPFODRAFT_53827</name>
</gene>
<dbReference type="VEuPathDB" id="FungiDB:ASPFODRAFT_53827"/>
<dbReference type="Proteomes" id="UP000184063">
    <property type="component" value="Unassembled WGS sequence"/>
</dbReference>
<dbReference type="OrthoDB" id="4488909at2759"/>
<sequence>MIMSHQLCDSAKSTLEEISAIIPGIDNNPASEEQKAILSRTDGEVVYGTRLLVRKVSDLMRQMSFPQNSTITVMKSLKPSVILNEEIRKVTRYLIVLSEKALLNPGGEICYGHYIITHEEVEVDPGAIIIFITSKQG</sequence>
<accession>A0A1M3T0D2</accession>
<evidence type="ECO:0000313" key="1">
    <source>
        <dbReference type="EMBL" id="OJZ80188.1"/>
    </source>
</evidence>
<dbReference type="AlphaFoldDB" id="A0A1M3T0D2"/>
<proteinExistence type="predicted"/>
<protein>
    <submittedName>
        <fullName evidence="1">Uncharacterized protein</fullName>
    </submittedName>
</protein>
<organism evidence="1 2">
    <name type="scientific">Aspergillus luchuensis (strain CBS 106.47)</name>
    <dbReference type="NCBI Taxonomy" id="1137211"/>
    <lineage>
        <taxon>Eukaryota</taxon>
        <taxon>Fungi</taxon>
        <taxon>Dikarya</taxon>
        <taxon>Ascomycota</taxon>
        <taxon>Pezizomycotina</taxon>
        <taxon>Eurotiomycetes</taxon>
        <taxon>Eurotiomycetidae</taxon>
        <taxon>Eurotiales</taxon>
        <taxon>Aspergillaceae</taxon>
        <taxon>Aspergillus</taxon>
        <taxon>Aspergillus subgen. Circumdati</taxon>
    </lineage>
</organism>
<evidence type="ECO:0000313" key="2">
    <source>
        <dbReference type="Proteomes" id="UP000184063"/>
    </source>
</evidence>
<reference evidence="2" key="1">
    <citation type="journal article" date="2017" name="Genome Biol.">
        <title>Comparative genomics reveals high biological diversity and specific adaptations in the industrially and medically important fungal genus Aspergillus.</title>
        <authorList>
            <person name="de Vries R.P."/>
            <person name="Riley R."/>
            <person name="Wiebenga A."/>
            <person name="Aguilar-Osorio G."/>
            <person name="Amillis S."/>
            <person name="Uchima C.A."/>
            <person name="Anderluh G."/>
            <person name="Asadollahi M."/>
            <person name="Askin M."/>
            <person name="Barry K."/>
            <person name="Battaglia E."/>
            <person name="Bayram O."/>
            <person name="Benocci T."/>
            <person name="Braus-Stromeyer S.A."/>
            <person name="Caldana C."/>
            <person name="Canovas D."/>
            <person name="Cerqueira G.C."/>
            <person name="Chen F."/>
            <person name="Chen W."/>
            <person name="Choi C."/>
            <person name="Clum A."/>
            <person name="Dos Santos R.A."/>
            <person name="Damasio A.R."/>
            <person name="Diallinas G."/>
            <person name="Emri T."/>
            <person name="Fekete E."/>
            <person name="Flipphi M."/>
            <person name="Freyberg S."/>
            <person name="Gallo A."/>
            <person name="Gournas C."/>
            <person name="Habgood R."/>
            <person name="Hainaut M."/>
            <person name="Harispe M.L."/>
            <person name="Henrissat B."/>
            <person name="Hilden K.S."/>
            <person name="Hope R."/>
            <person name="Hossain A."/>
            <person name="Karabika E."/>
            <person name="Karaffa L."/>
            <person name="Karanyi Z."/>
            <person name="Krasevec N."/>
            <person name="Kuo A."/>
            <person name="Kusch H."/>
            <person name="LaButti K."/>
            <person name="Lagendijk E.L."/>
            <person name="Lapidus A."/>
            <person name="Levasseur A."/>
            <person name="Lindquist E."/>
            <person name="Lipzen A."/>
            <person name="Logrieco A.F."/>
            <person name="MacCabe A."/>
            <person name="Maekelae M.R."/>
            <person name="Malavazi I."/>
            <person name="Melin P."/>
            <person name="Meyer V."/>
            <person name="Mielnichuk N."/>
            <person name="Miskei M."/>
            <person name="Molnar A.P."/>
            <person name="Mule G."/>
            <person name="Ngan C.Y."/>
            <person name="Orejas M."/>
            <person name="Orosz E."/>
            <person name="Ouedraogo J.P."/>
            <person name="Overkamp K.M."/>
            <person name="Park H.-S."/>
            <person name="Perrone G."/>
            <person name="Piumi F."/>
            <person name="Punt P.J."/>
            <person name="Ram A.F."/>
            <person name="Ramon A."/>
            <person name="Rauscher S."/>
            <person name="Record E."/>
            <person name="Riano-Pachon D.M."/>
            <person name="Robert V."/>
            <person name="Roehrig J."/>
            <person name="Ruller R."/>
            <person name="Salamov A."/>
            <person name="Salih N.S."/>
            <person name="Samson R.A."/>
            <person name="Sandor E."/>
            <person name="Sanguinetti M."/>
            <person name="Schuetze T."/>
            <person name="Sepcic K."/>
            <person name="Shelest E."/>
            <person name="Sherlock G."/>
            <person name="Sophianopoulou V."/>
            <person name="Squina F.M."/>
            <person name="Sun H."/>
            <person name="Susca A."/>
            <person name="Todd R.B."/>
            <person name="Tsang A."/>
            <person name="Unkles S.E."/>
            <person name="van de Wiele N."/>
            <person name="van Rossen-Uffink D."/>
            <person name="Oliveira J.V."/>
            <person name="Vesth T.C."/>
            <person name="Visser J."/>
            <person name="Yu J.-H."/>
            <person name="Zhou M."/>
            <person name="Andersen M.R."/>
            <person name="Archer D.B."/>
            <person name="Baker S.E."/>
            <person name="Benoit I."/>
            <person name="Brakhage A.A."/>
            <person name="Braus G.H."/>
            <person name="Fischer R."/>
            <person name="Frisvad J.C."/>
            <person name="Goldman G.H."/>
            <person name="Houbraken J."/>
            <person name="Oakley B."/>
            <person name="Pocsi I."/>
            <person name="Scazzocchio C."/>
            <person name="Seiboth B."/>
            <person name="vanKuyk P.A."/>
            <person name="Wortman J."/>
            <person name="Dyer P.S."/>
            <person name="Grigoriev I.V."/>
        </authorList>
    </citation>
    <scope>NUCLEOTIDE SEQUENCE [LARGE SCALE GENOMIC DNA]</scope>
    <source>
        <strain evidence="2">CBS 106.47</strain>
    </source>
</reference>